<comment type="similarity">
    <text evidence="1 6">Belongs to the eukaryotic/archaeal RNase P protein component 2 family.</text>
</comment>
<comment type="caution">
    <text evidence="7">The sequence shown here is derived from an EMBL/GenBank/DDBJ whole genome shotgun (WGS) entry which is preliminary data.</text>
</comment>
<evidence type="ECO:0000256" key="1">
    <source>
        <dbReference type="ARBA" id="ARBA00010800"/>
    </source>
</evidence>
<keyword evidence="3 6" id="KW-0819">tRNA processing</keyword>
<dbReference type="GO" id="GO:0005730">
    <property type="term" value="C:nucleolus"/>
    <property type="evidence" value="ECO:0007669"/>
    <property type="project" value="UniProtKB-SubCell"/>
</dbReference>
<dbReference type="GO" id="GO:0006364">
    <property type="term" value="P:rRNA processing"/>
    <property type="evidence" value="ECO:0007669"/>
    <property type="project" value="UniProtKB-KW"/>
</dbReference>
<comment type="subcellular location">
    <subcellularLocation>
        <location evidence="6">Nucleus</location>
        <location evidence="6">Nucleolus</location>
    </subcellularLocation>
</comment>
<dbReference type="PANTHER" id="PTHR48414">
    <property type="entry name" value="POP5 HOMOLOG, RIBONUCLEASE P_MRP SUBUNIT"/>
    <property type="match status" value="1"/>
</dbReference>
<protein>
    <recommendedName>
        <fullName evidence="5 6">Ribonuclease P/MRP protein subunit POP5</fullName>
    </recommendedName>
</protein>
<dbReference type="InterPro" id="IPR038085">
    <property type="entry name" value="Rnp2-like_sf"/>
</dbReference>
<sequence length="150" mass="17100">MVRHKNRYIVIELKEFDKNKEGPLHIHAAAVHGAIIRSVQHLHGDFGVAAIRAGFVAKYCNPQTKIAVIRARHGPHKLVASALPYIKNVDSDQVHVITLYMGATMRHCYNFIKNFQQKKFDDYCCKLKTDEEKEQLKKAMLNMDTVLSIG</sequence>
<evidence type="ECO:0000313" key="7">
    <source>
        <dbReference type="EMBL" id="KAL3270331.1"/>
    </source>
</evidence>
<dbReference type="SUPFAM" id="SSF160350">
    <property type="entry name" value="Rnp2-like"/>
    <property type="match status" value="1"/>
</dbReference>
<evidence type="ECO:0000313" key="8">
    <source>
        <dbReference type="Proteomes" id="UP001516400"/>
    </source>
</evidence>
<keyword evidence="4 6" id="KW-0539">Nucleus</keyword>
<gene>
    <name evidence="7" type="ORF">HHI36_009379</name>
</gene>
<dbReference type="InterPro" id="IPR016819">
    <property type="entry name" value="RNase_P/MRP_POP5"/>
</dbReference>
<evidence type="ECO:0000256" key="3">
    <source>
        <dbReference type="ARBA" id="ARBA00022694"/>
    </source>
</evidence>
<name>A0ABD2MVB7_9CUCU</name>
<evidence type="ECO:0000256" key="6">
    <source>
        <dbReference type="PIRNR" id="PIRNR023803"/>
    </source>
</evidence>
<dbReference type="PIRSF" id="PIRSF023803">
    <property type="entry name" value="Ribonuclease_P_prd"/>
    <property type="match status" value="1"/>
</dbReference>
<accession>A0ABD2MVB7</accession>
<comment type="function">
    <text evidence="6">Component of ribonuclease P, a protein complex that generates mature tRNA molecules by cleaving their 5'-ends.</text>
</comment>
<evidence type="ECO:0000256" key="2">
    <source>
        <dbReference type="ARBA" id="ARBA00022552"/>
    </source>
</evidence>
<organism evidence="7 8">
    <name type="scientific">Cryptolaemus montrouzieri</name>
    <dbReference type="NCBI Taxonomy" id="559131"/>
    <lineage>
        <taxon>Eukaryota</taxon>
        <taxon>Metazoa</taxon>
        <taxon>Ecdysozoa</taxon>
        <taxon>Arthropoda</taxon>
        <taxon>Hexapoda</taxon>
        <taxon>Insecta</taxon>
        <taxon>Pterygota</taxon>
        <taxon>Neoptera</taxon>
        <taxon>Endopterygota</taxon>
        <taxon>Coleoptera</taxon>
        <taxon>Polyphaga</taxon>
        <taxon>Cucujiformia</taxon>
        <taxon>Coccinelloidea</taxon>
        <taxon>Coccinellidae</taxon>
        <taxon>Scymninae</taxon>
        <taxon>Scymnini</taxon>
        <taxon>Cryptolaemus</taxon>
    </lineage>
</organism>
<dbReference type="Pfam" id="PF01900">
    <property type="entry name" value="RNase_P_Rpp14"/>
    <property type="match status" value="1"/>
</dbReference>
<keyword evidence="8" id="KW-1185">Reference proteome</keyword>
<dbReference type="PANTHER" id="PTHR48414:SF1">
    <property type="entry name" value="POP5 HOMOLOG, RIBONUCLEASE P_MRP SUBUNIT"/>
    <property type="match status" value="1"/>
</dbReference>
<dbReference type="GO" id="GO:1990904">
    <property type="term" value="C:ribonucleoprotein complex"/>
    <property type="evidence" value="ECO:0007669"/>
    <property type="project" value="UniProtKB-ARBA"/>
</dbReference>
<dbReference type="AlphaFoldDB" id="A0ABD2MVB7"/>
<evidence type="ECO:0000256" key="4">
    <source>
        <dbReference type="ARBA" id="ARBA00023242"/>
    </source>
</evidence>
<evidence type="ECO:0000256" key="5">
    <source>
        <dbReference type="ARBA" id="ARBA00044198"/>
    </source>
</evidence>
<dbReference type="Gene3D" id="3.30.70.3250">
    <property type="entry name" value="Ribonuclease P, Pop5 subunit"/>
    <property type="match status" value="1"/>
</dbReference>
<dbReference type="InterPro" id="IPR002759">
    <property type="entry name" value="Pop5/Rpp14/Rnp2-like"/>
</dbReference>
<dbReference type="GO" id="GO:1902555">
    <property type="term" value="C:endoribonuclease complex"/>
    <property type="evidence" value="ECO:0007669"/>
    <property type="project" value="UniProtKB-ARBA"/>
</dbReference>
<dbReference type="Proteomes" id="UP001516400">
    <property type="component" value="Unassembled WGS sequence"/>
</dbReference>
<keyword evidence="2" id="KW-0698">rRNA processing</keyword>
<proteinExistence type="inferred from homology"/>
<dbReference type="EMBL" id="JABFTP020000021">
    <property type="protein sequence ID" value="KAL3270331.1"/>
    <property type="molecule type" value="Genomic_DNA"/>
</dbReference>
<reference evidence="7 8" key="1">
    <citation type="journal article" date="2021" name="BMC Biol.">
        <title>Horizontally acquired antibacterial genes associated with adaptive radiation of ladybird beetles.</title>
        <authorList>
            <person name="Li H.S."/>
            <person name="Tang X.F."/>
            <person name="Huang Y.H."/>
            <person name="Xu Z.Y."/>
            <person name="Chen M.L."/>
            <person name="Du X.Y."/>
            <person name="Qiu B.Y."/>
            <person name="Chen P.T."/>
            <person name="Zhang W."/>
            <person name="Slipinski A."/>
            <person name="Escalona H.E."/>
            <person name="Waterhouse R.M."/>
            <person name="Zwick A."/>
            <person name="Pang H."/>
        </authorList>
    </citation>
    <scope>NUCLEOTIDE SEQUENCE [LARGE SCALE GENOMIC DNA]</scope>
    <source>
        <strain evidence="7">SYSU2018</strain>
    </source>
</reference>
<dbReference type="GO" id="GO:0008033">
    <property type="term" value="P:tRNA processing"/>
    <property type="evidence" value="ECO:0007669"/>
    <property type="project" value="UniProtKB-KW"/>
</dbReference>